<dbReference type="RefSeq" id="WP_281094938.1">
    <property type="nucleotide sequence ID" value="NZ_JARYZI010000009.1"/>
</dbReference>
<keyword evidence="1" id="KW-0472">Membrane</keyword>
<proteinExistence type="predicted"/>
<evidence type="ECO:0000256" key="1">
    <source>
        <dbReference type="SAM" id="Phobius"/>
    </source>
</evidence>
<feature type="transmembrane region" description="Helical" evidence="1">
    <location>
        <begin position="195"/>
        <end position="228"/>
    </location>
</feature>
<accession>A0ABT6NF37</accession>
<evidence type="ECO:0000313" key="2">
    <source>
        <dbReference type="EMBL" id="MDH8679042.1"/>
    </source>
</evidence>
<organism evidence="2 3">
    <name type="scientific">Fusibacter bizertensis</name>
    <dbReference type="NCBI Taxonomy" id="1488331"/>
    <lineage>
        <taxon>Bacteria</taxon>
        <taxon>Bacillati</taxon>
        <taxon>Bacillota</taxon>
        <taxon>Clostridia</taxon>
        <taxon>Eubacteriales</taxon>
        <taxon>Eubacteriales Family XII. Incertae Sedis</taxon>
        <taxon>Fusibacter</taxon>
    </lineage>
</organism>
<keyword evidence="1" id="KW-0812">Transmembrane</keyword>
<comment type="caution">
    <text evidence="2">The sequence shown here is derived from an EMBL/GenBank/DDBJ whole genome shotgun (WGS) entry which is preliminary data.</text>
</comment>
<keyword evidence="3" id="KW-1185">Reference proteome</keyword>
<dbReference type="EMBL" id="JARYZI010000009">
    <property type="protein sequence ID" value="MDH8679042.1"/>
    <property type="molecule type" value="Genomic_DNA"/>
</dbReference>
<feature type="transmembrane region" description="Helical" evidence="1">
    <location>
        <begin position="234"/>
        <end position="265"/>
    </location>
</feature>
<sequence length="277" mass="31989">MKKMGYYLWMSMMGSKNSSRHFITIFSIGLFIFFSTQMVSAWIVKLTEEEVQADIETNRTIRWQFEETLQEHLITEEQIMVSIVELQNHPDIEQVLYDADQLNTAVIIIRDYRDLLEMGNYIQSHYFGGTAVSGKYTASQNLIKGIQISTNIINRLTQIISFLTYAVLVSKYLEKRKKEMYRLWIVGCTDRRNIMLLFAGTLIFLTIAIFINVILSVLTVSCVIFLFIAHTQTLIASLLISLNMFLSLTPFIVVFVLINVLVSLYKGNQLISRFSSR</sequence>
<reference evidence="2 3" key="1">
    <citation type="submission" date="2023-04" db="EMBL/GenBank/DDBJ databases">
        <title>Fusibacter bizertensis strain WBS, isolated from littoral bottom sediments of the Arctic seas - biochemical and genomic analysis.</title>
        <authorList>
            <person name="Brioukhanov A.L."/>
        </authorList>
    </citation>
    <scope>NUCLEOTIDE SEQUENCE [LARGE SCALE GENOMIC DNA]</scope>
    <source>
        <strain evidence="2 3">WBS</strain>
    </source>
</reference>
<name>A0ABT6NF37_9FIRM</name>
<feature type="transmembrane region" description="Helical" evidence="1">
    <location>
        <begin position="156"/>
        <end position="174"/>
    </location>
</feature>
<protein>
    <submittedName>
        <fullName evidence="2">Uncharacterized protein</fullName>
    </submittedName>
</protein>
<evidence type="ECO:0000313" key="3">
    <source>
        <dbReference type="Proteomes" id="UP001158045"/>
    </source>
</evidence>
<keyword evidence="1" id="KW-1133">Transmembrane helix</keyword>
<gene>
    <name evidence="2" type="ORF">QE109_12855</name>
</gene>
<dbReference type="Proteomes" id="UP001158045">
    <property type="component" value="Unassembled WGS sequence"/>
</dbReference>